<evidence type="ECO:0000313" key="5">
    <source>
        <dbReference type="Proteomes" id="UP001153148"/>
    </source>
</evidence>
<keyword evidence="2" id="KW-0472">Membrane</keyword>
<evidence type="ECO:0000256" key="1">
    <source>
        <dbReference type="SAM" id="MobiDB-lite"/>
    </source>
</evidence>
<evidence type="ECO:0000256" key="2">
    <source>
        <dbReference type="SAM" id="Phobius"/>
    </source>
</evidence>
<feature type="region of interest" description="Disordered" evidence="1">
    <location>
        <begin position="79"/>
        <end position="115"/>
    </location>
</feature>
<dbReference type="Gene3D" id="1.20.1740.10">
    <property type="entry name" value="Amino acid/polyamine transporter I"/>
    <property type="match status" value="1"/>
</dbReference>
<gene>
    <name evidence="4" type="ORF">TPAB3V08_LOCUS9321</name>
</gene>
<dbReference type="InterPro" id="IPR029485">
    <property type="entry name" value="CAT_C"/>
</dbReference>
<evidence type="ECO:0000259" key="3">
    <source>
        <dbReference type="Pfam" id="PF13906"/>
    </source>
</evidence>
<accession>A0ABN7P3A5</accession>
<dbReference type="EMBL" id="CAJPIN010019935">
    <property type="protein sequence ID" value="CAG2062370.1"/>
    <property type="molecule type" value="Genomic_DNA"/>
</dbReference>
<feature type="transmembrane region" description="Helical" evidence="2">
    <location>
        <begin position="51"/>
        <end position="71"/>
    </location>
</feature>
<reference evidence="4" key="1">
    <citation type="submission" date="2021-03" db="EMBL/GenBank/DDBJ databases">
        <authorList>
            <person name="Tran Van P."/>
        </authorList>
    </citation>
    <scope>NUCLEOTIDE SEQUENCE</scope>
</reference>
<dbReference type="PANTHER" id="PTHR43243:SF105">
    <property type="entry name" value="CATIONIC AMINO ACID TRANSPORTER C-TERMINAL DOMAIN-CONTAINING PROTEIN"/>
    <property type="match status" value="1"/>
</dbReference>
<keyword evidence="2" id="KW-1133">Transmembrane helix</keyword>
<sequence>MRRHDSGCARHSPLHLYVGRLPRATVPLVPLIPGLSIVINVYLMLMLDSNTWIRFTLWLAIGFLIYFFYGLTHSEARKQNQSKGKSAPIKLDGMNSNDVQTAEKRDSGTVLPTVSANVGSQLKDNYYKS</sequence>
<dbReference type="PANTHER" id="PTHR43243">
    <property type="entry name" value="INNER MEMBRANE TRANSPORTER YGJI-RELATED"/>
    <property type="match status" value="1"/>
</dbReference>
<proteinExistence type="predicted"/>
<feature type="transmembrane region" description="Helical" evidence="2">
    <location>
        <begin position="21"/>
        <end position="45"/>
    </location>
</feature>
<dbReference type="Proteomes" id="UP001153148">
    <property type="component" value="Unassembled WGS sequence"/>
</dbReference>
<keyword evidence="2" id="KW-0812">Transmembrane</keyword>
<comment type="caution">
    <text evidence="4">The sequence shown here is derived from an EMBL/GenBank/DDBJ whole genome shotgun (WGS) entry which is preliminary data.</text>
</comment>
<evidence type="ECO:0000313" key="4">
    <source>
        <dbReference type="EMBL" id="CAG2062370.1"/>
    </source>
</evidence>
<keyword evidence="5" id="KW-1185">Reference proteome</keyword>
<protein>
    <recommendedName>
        <fullName evidence="3">Cationic amino acid transporter C-terminal domain-containing protein</fullName>
    </recommendedName>
</protein>
<dbReference type="Pfam" id="PF13906">
    <property type="entry name" value="AA_permease_C"/>
    <property type="match status" value="1"/>
</dbReference>
<organism evidence="4 5">
    <name type="scientific">Timema podura</name>
    <name type="common">Walking stick</name>
    <dbReference type="NCBI Taxonomy" id="61482"/>
    <lineage>
        <taxon>Eukaryota</taxon>
        <taxon>Metazoa</taxon>
        <taxon>Ecdysozoa</taxon>
        <taxon>Arthropoda</taxon>
        <taxon>Hexapoda</taxon>
        <taxon>Insecta</taxon>
        <taxon>Pterygota</taxon>
        <taxon>Neoptera</taxon>
        <taxon>Polyneoptera</taxon>
        <taxon>Phasmatodea</taxon>
        <taxon>Timematodea</taxon>
        <taxon>Timematoidea</taxon>
        <taxon>Timematidae</taxon>
        <taxon>Timema</taxon>
    </lineage>
</organism>
<name>A0ABN7P3A5_TIMPD</name>
<feature type="domain" description="Cationic amino acid transporter C-terminal" evidence="3">
    <location>
        <begin position="26"/>
        <end position="74"/>
    </location>
</feature>